<keyword evidence="2" id="KW-1185">Reference proteome</keyword>
<name>A0ACD4NMM9_9HYPH</name>
<accession>A0ACD4NMM9</accession>
<sequence length="302" mass="31250">MNPQFVVDGLVAGAMIGLGAIGVTLTYSILRFANFAHGEFITAGAYAALALSGLLGAFVGSVPVGDFSFGWNVLLAVPLAILVTGGLAILLDAILFGVLRAKASAVIILVIASFGASMALRSLLEFVFTSQPAYFTNELQIAVRFGWGLRATPDQLLMLAATLVLILAVHLLMTKTQVGRRMRAVSENPALARLSGIDVRGVVRTAWFLGGGLAAAAGIMAGLLVQIRPYMGFDLLLPLFAAAILGGIGSVPGAVLGGIVVGLCEALAVQTVGAEWRAAVAFLILTLVLLLRPQGLLGRARS</sequence>
<gene>
    <name evidence="1" type="ORF">OXU80_25420</name>
</gene>
<evidence type="ECO:0000313" key="1">
    <source>
        <dbReference type="EMBL" id="WAJ28122.1"/>
    </source>
</evidence>
<organism evidence="1 2">
    <name type="scientific">Antarcticirhabdus aurantiaca</name>
    <dbReference type="NCBI Taxonomy" id="2606717"/>
    <lineage>
        <taxon>Bacteria</taxon>
        <taxon>Pseudomonadati</taxon>
        <taxon>Pseudomonadota</taxon>
        <taxon>Alphaproteobacteria</taxon>
        <taxon>Hyphomicrobiales</taxon>
        <taxon>Aurantimonadaceae</taxon>
        <taxon>Antarcticirhabdus</taxon>
    </lineage>
</organism>
<dbReference type="Proteomes" id="UP001163223">
    <property type="component" value="Chromosome"/>
</dbReference>
<evidence type="ECO:0000313" key="2">
    <source>
        <dbReference type="Proteomes" id="UP001163223"/>
    </source>
</evidence>
<proteinExistence type="predicted"/>
<dbReference type="EMBL" id="CP113520">
    <property type="protein sequence ID" value="WAJ28122.1"/>
    <property type="molecule type" value="Genomic_DNA"/>
</dbReference>
<protein>
    <submittedName>
        <fullName evidence="1">Branched-chain amino acid ABC transporter permease</fullName>
    </submittedName>
</protein>
<reference evidence="1" key="1">
    <citation type="submission" date="2022-11" db="EMBL/GenBank/DDBJ databases">
        <title>beta-Carotene-producing bacterium, Jeongeuplla avenae sp. nov., alleviates the salt stress of Arabidopsis seedlings.</title>
        <authorList>
            <person name="Jiang L."/>
            <person name="Lee J."/>
        </authorList>
    </citation>
    <scope>NUCLEOTIDE SEQUENCE</scope>
    <source>
        <strain evidence="1">DY_R2A_6</strain>
    </source>
</reference>